<dbReference type="Proteomes" id="UP000178583">
    <property type="component" value="Unassembled WGS sequence"/>
</dbReference>
<comment type="caution">
    <text evidence="1">The sequence shown here is derived from an EMBL/GenBank/DDBJ whole genome shotgun (WGS) entry which is preliminary data.</text>
</comment>
<sequence length="198" mass="22383">MGYRPWNEPSVDGEWKISLHMPLAEVRRITEGYTVIARIYHKAGDEMIATDRVAVVREDRAQIAHECEESVMRRIDDTRKFGWEEFCLSDPATLEQFHQAVLSLSNDKADYALWIHEDTGRVIVVETPIAVEDGTAQPQGLADAEQVPCDKVRCTRIVHQLVGDVIPRRVDGVGDGKVMRFRYCADCCQLIPVMQGGE</sequence>
<gene>
    <name evidence="1" type="ORF">A2215_03265</name>
</gene>
<protein>
    <submittedName>
        <fullName evidence="1">Uncharacterized protein</fullName>
    </submittedName>
</protein>
<dbReference type="EMBL" id="MEZY01000009">
    <property type="protein sequence ID" value="OGD65607.1"/>
    <property type="molecule type" value="Genomic_DNA"/>
</dbReference>
<accession>A0A1F5EDS8</accession>
<organism evidence="1 2">
    <name type="scientific">Candidatus Berkelbacteria bacterium RIFOXYA2_FULL_43_10</name>
    <dbReference type="NCBI Taxonomy" id="1797472"/>
    <lineage>
        <taxon>Bacteria</taxon>
        <taxon>Candidatus Berkelbacteria</taxon>
    </lineage>
</organism>
<evidence type="ECO:0000313" key="2">
    <source>
        <dbReference type="Proteomes" id="UP000178583"/>
    </source>
</evidence>
<evidence type="ECO:0000313" key="1">
    <source>
        <dbReference type="EMBL" id="OGD65607.1"/>
    </source>
</evidence>
<reference evidence="1 2" key="1">
    <citation type="journal article" date="2016" name="Nat. Commun.">
        <title>Thousands of microbial genomes shed light on interconnected biogeochemical processes in an aquifer system.</title>
        <authorList>
            <person name="Anantharaman K."/>
            <person name="Brown C.T."/>
            <person name="Hug L.A."/>
            <person name="Sharon I."/>
            <person name="Castelle C.J."/>
            <person name="Probst A.J."/>
            <person name="Thomas B.C."/>
            <person name="Singh A."/>
            <person name="Wilkins M.J."/>
            <person name="Karaoz U."/>
            <person name="Brodie E.L."/>
            <person name="Williams K.H."/>
            <person name="Hubbard S.S."/>
            <person name="Banfield J.F."/>
        </authorList>
    </citation>
    <scope>NUCLEOTIDE SEQUENCE [LARGE SCALE GENOMIC DNA]</scope>
</reference>
<dbReference type="AlphaFoldDB" id="A0A1F5EDS8"/>
<name>A0A1F5EDS8_9BACT</name>
<proteinExistence type="predicted"/>